<sequence length="71" mass="8198">MIVHKAHINLGVNISYQKAWRAKEHIVKILKGDAVESYTLIPNFFDELVESNPCTCTNLEIDDSDHFKFCF</sequence>
<dbReference type="Gramene" id="MELO3C029821.2.1">
    <property type="protein sequence ID" value="MELO3C029821.2.1"/>
    <property type="gene ID" value="MELO3C029821.2"/>
</dbReference>
<evidence type="ECO:0000313" key="1">
    <source>
        <dbReference type="EnsemblPlants" id="MELO3C029821.2.1"/>
    </source>
</evidence>
<protein>
    <recommendedName>
        <fullName evidence="2">MuDRA-like transposase</fullName>
    </recommendedName>
</protein>
<organism evidence="1">
    <name type="scientific">Cucumis melo</name>
    <name type="common">Muskmelon</name>
    <dbReference type="NCBI Taxonomy" id="3656"/>
    <lineage>
        <taxon>Eukaryota</taxon>
        <taxon>Viridiplantae</taxon>
        <taxon>Streptophyta</taxon>
        <taxon>Embryophyta</taxon>
        <taxon>Tracheophyta</taxon>
        <taxon>Spermatophyta</taxon>
        <taxon>Magnoliopsida</taxon>
        <taxon>eudicotyledons</taxon>
        <taxon>Gunneridae</taxon>
        <taxon>Pentapetalae</taxon>
        <taxon>rosids</taxon>
        <taxon>fabids</taxon>
        <taxon>Cucurbitales</taxon>
        <taxon>Cucurbitaceae</taxon>
        <taxon>Benincaseae</taxon>
        <taxon>Cucumis</taxon>
    </lineage>
</organism>
<proteinExistence type="predicted"/>
<evidence type="ECO:0008006" key="2">
    <source>
        <dbReference type="Google" id="ProtNLM"/>
    </source>
</evidence>
<name>A0A9I9E7D4_CUCME</name>
<reference evidence="1" key="1">
    <citation type="submission" date="2023-03" db="UniProtKB">
        <authorList>
            <consortium name="EnsemblPlants"/>
        </authorList>
    </citation>
    <scope>IDENTIFICATION</scope>
</reference>
<accession>A0A9I9E7D4</accession>
<dbReference type="AlphaFoldDB" id="A0A9I9E7D4"/>
<dbReference type="EnsemblPlants" id="MELO3C029821.2.1">
    <property type="protein sequence ID" value="MELO3C029821.2.1"/>
    <property type="gene ID" value="MELO3C029821.2"/>
</dbReference>